<evidence type="ECO:0000313" key="3">
    <source>
        <dbReference type="EMBL" id="NGY04971.1"/>
    </source>
</evidence>
<dbReference type="EMBL" id="JAAMOW010000004">
    <property type="protein sequence ID" value="NGY04971.1"/>
    <property type="molecule type" value="Genomic_DNA"/>
</dbReference>
<feature type="signal peptide" evidence="1">
    <location>
        <begin position="1"/>
        <end position="23"/>
    </location>
</feature>
<evidence type="ECO:0000259" key="2">
    <source>
        <dbReference type="SMART" id="SM00867"/>
    </source>
</evidence>
<sequence>MRLKNRLTAAAALAALACTAAQAAPTRYEMDPAHTYPSFEADHMGGVSVWRGKFNHTQGTLLLDRAARSGSVDVTVDIDSVDFGLDVMNEKAKSAEFFDAAKYPQAHYTGKLADFVDGKPTRVIGELNLHGVTKPLTLNVDSFKCIPHPLYPKRELCGADALASFQRDDFGLDAGKDYGFNMTVTLRIQMEALQAE</sequence>
<dbReference type="SUPFAM" id="SSF101874">
    <property type="entry name" value="YceI-like"/>
    <property type="match status" value="1"/>
</dbReference>
<dbReference type="PROSITE" id="PS51257">
    <property type="entry name" value="PROKAR_LIPOPROTEIN"/>
    <property type="match status" value="1"/>
</dbReference>
<dbReference type="PANTHER" id="PTHR34406:SF1">
    <property type="entry name" value="PROTEIN YCEI"/>
    <property type="match status" value="1"/>
</dbReference>
<comment type="caution">
    <text evidence="3">The sequence shown here is derived from an EMBL/GenBank/DDBJ whole genome shotgun (WGS) entry which is preliminary data.</text>
</comment>
<accession>A0A6M2BRX9</accession>
<gene>
    <name evidence="3" type="ORF">G7Y85_09350</name>
</gene>
<dbReference type="AlphaFoldDB" id="A0A6M2BRX9"/>
<organism evidence="3 4">
    <name type="scientific">Solimonas terrae</name>
    <dbReference type="NCBI Taxonomy" id="1396819"/>
    <lineage>
        <taxon>Bacteria</taxon>
        <taxon>Pseudomonadati</taxon>
        <taxon>Pseudomonadota</taxon>
        <taxon>Gammaproteobacteria</taxon>
        <taxon>Nevskiales</taxon>
        <taxon>Nevskiaceae</taxon>
        <taxon>Solimonas</taxon>
    </lineage>
</organism>
<dbReference type="Gene3D" id="2.40.128.110">
    <property type="entry name" value="Lipid/polyisoprenoid-binding, YceI-like"/>
    <property type="match status" value="1"/>
</dbReference>
<dbReference type="SMART" id="SM00867">
    <property type="entry name" value="YceI"/>
    <property type="match status" value="1"/>
</dbReference>
<feature type="chain" id="PRO_5027119791" evidence="1">
    <location>
        <begin position="24"/>
        <end position="196"/>
    </location>
</feature>
<dbReference type="Proteomes" id="UP000472676">
    <property type="component" value="Unassembled WGS sequence"/>
</dbReference>
<proteinExistence type="predicted"/>
<name>A0A6M2BRX9_9GAMM</name>
<dbReference type="InterPro" id="IPR007372">
    <property type="entry name" value="Lipid/polyisoprenoid-bd_YceI"/>
</dbReference>
<evidence type="ECO:0000313" key="4">
    <source>
        <dbReference type="Proteomes" id="UP000472676"/>
    </source>
</evidence>
<keyword evidence="1" id="KW-0732">Signal</keyword>
<dbReference type="PANTHER" id="PTHR34406">
    <property type="entry name" value="PROTEIN YCEI"/>
    <property type="match status" value="1"/>
</dbReference>
<dbReference type="Pfam" id="PF04264">
    <property type="entry name" value="YceI"/>
    <property type="match status" value="1"/>
</dbReference>
<protein>
    <submittedName>
        <fullName evidence="3">Polyisoprenoid-binding protein</fullName>
    </submittedName>
</protein>
<evidence type="ECO:0000256" key="1">
    <source>
        <dbReference type="SAM" id="SignalP"/>
    </source>
</evidence>
<feature type="domain" description="Lipid/polyisoprenoid-binding YceI-like" evidence="2">
    <location>
        <begin position="27"/>
        <end position="193"/>
    </location>
</feature>
<reference evidence="3 4" key="1">
    <citation type="journal article" date="2014" name="Int. J. Syst. Evol. Microbiol.">
        <title>Solimonas terrae sp. nov., isolated from soil.</title>
        <authorList>
            <person name="Kim S.J."/>
            <person name="Moon J.Y."/>
            <person name="Weon H.Y."/>
            <person name="Ahn J.H."/>
            <person name="Chen W.M."/>
            <person name="Kwon S.W."/>
        </authorList>
    </citation>
    <scope>NUCLEOTIDE SEQUENCE [LARGE SCALE GENOMIC DNA]</scope>
    <source>
        <strain evidence="3 4">KIS83-12</strain>
    </source>
</reference>
<dbReference type="InterPro" id="IPR036761">
    <property type="entry name" value="TTHA0802/YceI-like_sf"/>
</dbReference>
<dbReference type="RefSeq" id="WP_166255389.1">
    <property type="nucleotide sequence ID" value="NZ_JAAMOW010000004.1"/>
</dbReference>
<keyword evidence="4" id="KW-1185">Reference proteome</keyword>